<dbReference type="RefSeq" id="WP_193778528.1">
    <property type="nucleotide sequence ID" value="NZ_JADDOJ010000001.1"/>
</dbReference>
<feature type="transmembrane region" description="Helical" evidence="1">
    <location>
        <begin position="49"/>
        <end position="68"/>
    </location>
</feature>
<name>A0ABR9SA67_9BURK</name>
<organism evidence="2 3">
    <name type="scientific">Ramlibacter aquaticus</name>
    <dbReference type="NCBI Taxonomy" id="2780094"/>
    <lineage>
        <taxon>Bacteria</taxon>
        <taxon>Pseudomonadati</taxon>
        <taxon>Pseudomonadota</taxon>
        <taxon>Betaproteobacteria</taxon>
        <taxon>Burkholderiales</taxon>
        <taxon>Comamonadaceae</taxon>
        <taxon>Ramlibacter</taxon>
    </lineage>
</organism>
<keyword evidence="1" id="KW-0812">Transmembrane</keyword>
<evidence type="ECO:0000313" key="2">
    <source>
        <dbReference type="EMBL" id="MBE7938977.1"/>
    </source>
</evidence>
<gene>
    <name evidence="2" type="ORF">IM725_00145</name>
</gene>
<feature type="transmembrane region" description="Helical" evidence="1">
    <location>
        <begin position="20"/>
        <end position="37"/>
    </location>
</feature>
<keyword evidence="1" id="KW-1133">Transmembrane helix</keyword>
<reference evidence="2 3" key="1">
    <citation type="submission" date="2020-10" db="EMBL/GenBank/DDBJ databases">
        <title>Draft genome of Ramlibacter aquaticus LMG 30558.</title>
        <authorList>
            <person name="Props R."/>
        </authorList>
    </citation>
    <scope>NUCLEOTIDE SEQUENCE [LARGE SCALE GENOMIC DNA]</scope>
    <source>
        <strain evidence="2 3">LMG 30558</strain>
    </source>
</reference>
<accession>A0ABR9SA67</accession>
<evidence type="ECO:0008006" key="4">
    <source>
        <dbReference type="Google" id="ProtNLM"/>
    </source>
</evidence>
<comment type="caution">
    <text evidence="2">The sequence shown here is derived from an EMBL/GenBank/DDBJ whole genome shotgun (WGS) entry which is preliminary data.</text>
</comment>
<proteinExistence type="predicted"/>
<dbReference type="InterPro" id="IPR046730">
    <property type="entry name" value="DUF6622"/>
</dbReference>
<feature type="transmembrane region" description="Helical" evidence="1">
    <location>
        <begin position="116"/>
        <end position="136"/>
    </location>
</feature>
<feature type="transmembrane region" description="Helical" evidence="1">
    <location>
        <begin position="148"/>
        <end position="165"/>
    </location>
</feature>
<dbReference type="EMBL" id="JADDOJ010000001">
    <property type="protein sequence ID" value="MBE7938977.1"/>
    <property type="molecule type" value="Genomic_DNA"/>
</dbReference>
<evidence type="ECO:0000256" key="1">
    <source>
        <dbReference type="SAM" id="Phobius"/>
    </source>
</evidence>
<dbReference type="Pfam" id="PF20327">
    <property type="entry name" value="DUF6622"/>
    <property type="match status" value="1"/>
</dbReference>
<sequence length="186" mass="19829">MLIQMLVQQPRMLGPVLQATPPWVWFLAAGLAALGLSQLRTREVTARRMAFVPVAMGLFSLWGLAGSFGHSPDFASAFALWAGCALLALGAMLALGAPAGARYDAAGGRFRLPGSVWPLLLIAAIFLVKYVVGVELAMRPALALDTDYLMGVAALYGLFSGLFAGRSARLWRLTAPATGLLQRDPW</sequence>
<keyword evidence="1" id="KW-0472">Membrane</keyword>
<dbReference type="Proteomes" id="UP000715965">
    <property type="component" value="Unassembled WGS sequence"/>
</dbReference>
<evidence type="ECO:0000313" key="3">
    <source>
        <dbReference type="Proteomes" id="UP000715965"/>
    </source>
</evidence>
<keyword evidence="3" id="KW-1185">Reference proteome</keyword>
<feature type="transmembrane region" description="Helical" evidence="1">
    <location>
        <begin position="74"/>
        <end position="95"/>
    </location>
</feature>
<protein>
    <recommendedName>
        <fullName evidence="4">DUF1453 domain-containing protein</fullName>
    </recommendedName>
</protein>